<name>R2VHX2_9ENTE</name>
<dbReference type="EMBL" id="ASWH01000001">
    <property type="protein sequence ID" value="EOW82996.1"/>
    <property type="molecule type" value="Genomic_DNA"/>
</dbReference>
<reference evidence="2 4" key="2">
    <citation type="submission" date="2013-03" db="EMBL/GenBank/DDBJ databases">
        <title>The Genome Sequence of Enterococcus gilvus ATCC BAA-350 (PacBio/Illumina hybrid assembly).</title>
        <authorList>
            <consortium name="The Broad Institute Genomics Platform"/>
            <consortium name="The Broad Institute Genome Sequencing Center for Infectious Disease"/>
            <person name="Earl A."/>
            <person name="Russ C."/>
            <person name="Gilmore M."/>
            <person name="Surin D."/>
            <person name="Walker B."/>
            <person name="Young S."/>
            <person name="Zeng Q."/>
            <person name="Gargeya S."/>
            <person name="Fitzgerald M."/>
            <person name="Haas B."/>
            <person name="Abouelleil A."/>
            <person name="Allen A.W."/>
            <person name="Alvarado L."/>
            <person name="Arachchi H.M."/>
            <person name="Berlin A.M."/>
            <person name="Chapman S.B."/>
            <person name="Gainer-Dewar J."/>
            <person name="Goldberg J."/>
            <person name="Griggs A."/>
            <person name="Gujja S."/>
            <person name="Hansen M."/>
            <person name="Howarth C."/>
            <person name="Imamovic A."/>
            <person name="Ireland A."/>
            <person name="Larimer J."/>
            <person name="McCowan C."/>
            <person name="Murphy C."/>
            <person name="Pearson M."/>
            <person name="Poon T.W."/>
            <person name="Priest M."/>
            <person name="Roberts A."/>
            <person name="Saif S."/>
            <person name="Shea T."/>
            <person name="Sisk P."/>
            <person name="Sykes S."/>
            <person name="Wortman J."/>
            <person name="Nusbaum C."/>
            <person name="Birren B."/>
        </authorList>
    </citation>
    <scope>NUCLEOTIDE SEQUENCE [LARGE SCALE GENOMIC DNA]</scope>
    <source>
        <strain evidence="2 4">ATCC BAA-350</strain>
    </source>
</reference>
<organism evidence="1 3">
    <name type="scientific">Enterococcus gilvus ATCC BAA-350</name>
    <dbReference type="NCBI Taxonomy" id="1158614"/>
    <lineage>
        <taxon>Bacteria</taxon>
        <taxon>Bacillati</taxon>
        <taxon>Bacillota</taxon>
        <taxon>Bacilli</taxon>
        <taxon>Lactobacillales</taxon>
        <taxon>Enterococcaceae</taxon>
        <taxon>Enterococcus</taxon>
    </lineage>
</organism>
<dbReference type="Proteomes" id="UP000014160">
    <property type="component" value="Unassembled WGS sequence"/>
</dbReference>
<evidence type="ECO:0000313" key="3">
    <source>
        <dbReference type="Proteomes" id="UP000013750"/>
    </source>
</evidence>
<evidence type="ECO:0000313" key="1">
    <source>
        <dbReference type="EMBL" id="EOI57430.1"/>
    </source>
</evidence>
<proteinExistence type="predicted"/>
<keyword evidence="4" id="KW-1185">Reference proteome</keyword>
<dbReference type="eggNOG" id="ENOG5032HV9">
    <property type="taxonomic scope" value="Bacteria"/>
</dbReference>
<evidence type="ECO:0000313" key="4">
    <source>
        <dbReference type="Proteomes" id="UP000014160"/>
    </source>
</evidence>
<dbReference type="OrthoDB" id="2180620at2"/>
<protein>
    <submittedName>
        <fullName evidence="1">Uncharacterized protein</fullName>
    </submittedName>
</protein>
<evidence type="ECO:0000313" key="2">
    <source>
        <dbReference type="EMBL" id="EOW82996.1"/>
    </source>
</evidence>
<sequence length="135" mass="15294">MALKQIYRGMQNGAEAIQENFSSLEKMVSNGKVIFDGQQYFTDNHSHSYSQTDLTTGIALIFERYNPEGGVRLGYGQTTVYYPKAVLETIYTISQDAPLVNTSKTFTINKTTIVGHAENEKNDRRNMCLRRIVVM</sequence>
<dbReference type="PATRIC" id="fig|1158614.3.peg.1656"/>
<dbReference type="Proteomes" id="UP000013750">
    <property type="component" value="Unassembled WGS sequence"/>
</dbReference>
<gene>
    <name evidence="2" type="ORF">I592_02321</name>
    <name evidence="1" type="ORF">UKC_01646</name>
</gene>
<dbReference type="HOGENOM" id="CLU_1882543_0_0_9"/>
<dbReference type="Gene3D" id="6.10.140.2190">
    <property type="match status" value="1"/>
</dbReference>
<dbReference type="EMBL" id="AJDQ01000006">
    <property type="protein sequence ID" value="EOI57430.1"/>
    <property type="molecule type" value="Genomic_DNA"/>
</dbReference>
<reference evidence="1 3" key="1">
    <citation type="submission" date="2013-02" db="EMBL/GenBank/DDBJ databases">
        <title>The Genome Sequence of Enterococcus gilvus ATCC BAA-350.</title>
        <authorList>
            <consortium name="The Broad Institute Genome Sequencing Platform"/>
            <consortium name="The Broad Institute Genome Sequencing Center for Infectious Disease"/>
            <person name="Earl A.M."/>
            <person name="Gilmore M.S."/>
            <person name="Lebreton F."/>
            <person name="Walker B."/>
            <person name="Young S.K."/>
            <person name="Zeng Q."/>
            <person name="Gargeya S."/>
            <person name="Fitzgerald M."/>
            <person name="Haas B."/>
            <person name="Abouelleil A."/>
            <person name="Alvarado L."/>
            <person name="Arachchi H.M."/>
            <person name="Berlin A.M."/>
            <person name="Chapman S.B."/>
            <person name="Dewar J."/>
            <person name="Goldberg J."/>
            <person name="Griggs A."/>
            <person name="Gujja S."/>
            <person name="Hansen M."/>
            <person name="Howarth C."/>
            <person name="Imamovic A."/>
            <person name="Larimer J."/>
            <person name="McCowan C."/>
            <person name="Murphy C."/>
            <person name="Neiman D."/>
            <person name="Pearson M."/>
            <person name="Priest M."/>
            <person name="Roberts A."/>
            <person name="Saif S."/>
            <person name="Shea T."/>
            <person name="Sisk P."/>
            <person name="Sykes S."/>
            <person name="Wortman J."/>
            <person name="Nusbaum C."/>
            <person name="Birren B."/>
        </authorList>
    </citation>
    <scope>NUCLEOTIDE SEQUENCE [LARGE SCALE GENOMIC DNA]</scope>
    <source>
        <strain evidence="1 3">ATCC BAA-350</strain>
    </source>
</reference>
<dbReference type="AlphaFoldDB" id="R2VHX2"/>
<comment type="caution">
    <text evidence="1">The sequence shown here is derived from an EMBL/GenBank/DDBJ whole genome shotgun (WGS) entry which is preliminary data.</text>
</comment>
<dbReference type="RefSeq" id="WP_010780060.1">
    <property type="nucleotide sequence ID" value="NZ_ASWH01000001.1"/>
</dbReference>
<accession>R2VHX2</accession>